<organism evidence="1 2">
    <name type="scientific">Nephila pilipes</name>
    <name type="common">Giant wood spider</name>
    <name type="synonym">Nephila maculata</name>
    <dbReference type="NCBI Taxonomy" id="299642"/>
    <lineage>
        <taxon>Eukaryota</taxon>
        <taxon>Metazoa</taxon>
        <taxon>Ecdysozoa</taxon>
        <taxon>Arthropoda</taxon>
        <taxon>Chelicerata</taxon>
        <taxon>Arachnida</taxon>
        <taxon>Araneae</taxon>
        <taxon>Araneomorphae</taxon>
        <taxon>Entelegynae</taxon>
        <taxon>Araneoidea</taxon>
        <taxon>Nephilidae</taxon>
        <taxon>Nephila</taxon>
    </lineage>
</organism>
<sequence length="309" mass="34992">MHLCATSANCCNTQFMTYCLEGEMRGSGSSKYGLRQDIMVLYLKFRIKLYFYITTSDAILASISSISSDKAAVEADRIFEINPNSVHSVASIRESSSSVPNHRSSIELLCDELNALRKEVTDFRKSHSQLRNKQNGHVRFKSLEENLCWYRFEFQGAKMRFALLLPGKPTIGEVVKTYSSPGITSRRIFYNRQKYRGPPELASDRLKVAKDEIQRMIELNHLRPSKIAHASPMNMVPEKAHKIKKKNPHSKARNSAEQLEWNDDANLSFEVSKDVIANATLLRHPISGSESSMWVVASNADVSNSLMQQ</sequence>
<gene>
    <name evidence="1" type="ORF">NPIL_215721</name>
</gene>
<accession>A0A8X6THZ7</accession>
<comment type="caution">
    <text evidence="1">The sequence shown here is derived from an EMBL/GenBank/DDBJ whole genome shotgun (WGS) entry which is preliminary data.</text>
</comment>
<protein>
    <submittedName>
        <fullName evidence="1">Uncharacterized protein</fullName>
    </submittedName>
</protein>
<dbReference type="Proteomes" id="UP000887013">
    <property type="component" value="Unassembled WGS sequence"/>
</dbReference>
<keyword evidence="2" id="KW-1185">Reference proteome</keyword>
<reference evidence="1" key="1">
    <citation type="submission" date="2020-08" db="EMBL/GenBank/DDBJ databases">
        <title>Multicomponent nature underlies the extraordinary mechanical properties of spider dragline silk.</title>
        <authorList>
            <person name="Kono N."/>
            <person name="Nakamura H."/>
            <person name="Mori M."/>
            <person name="Yoshida Y."/>
            <person name="Ohtoshi R."/>
            <person name="Malay A.D."/>
            <person name="Moran D.A.P."/>
            <person name="Tomita M."/>
            <person name="Numata K."/>
            <person name="Arakawa K."/>
        </authorList>
    </citation>
    <scope>NUCLEOTIDE SEQUENCE</scope>
</reference>
<proteinExistence type="predicted"/>
<evidence type="ECO:0000313" key="1">
    <source>
        <dbReference type="EMBL" id="GFT10655.1"/>
    </source>
</evidence>
<dbReference type="EMBL" id="BMAW01008854">
    <property type="protein sequence ID" value="GFT10655.1"/>
    <property type="molecule type" value="Genomic_DNA"/>
</dbReference>
<evidence type="ECO:0000313" key="2">
    <source>
        <dbReference type="Proteomes" id="UP000887013"/>
    </source>
</evidence>
<dbReference type="AlphaFoldDB" id="A0A8X6THZ7"/>
<name>A0A8X6THZ7_NEPPI</name>